<feature type="domain" description="Fungal-type protein kinase" evidence="2">
    <location>
        <begin position="537"/>
        <end position="636"/>
    </location>
</feature>
<dbReference type="EMBL" id="OZ037952">
    <property type="protein sequence ID" value="CAL1715798.1"/>
    <property type="molecule type" value="Genomic_DNA"/>
</dbReference>
<dbReference type="InterPro" id="IPR011009">
    <property type="entry name" value="Kinase-like_dom_sf"/>
</dbReference>
<protein>
    <recommendedName>
        <fullName evidence="2">Fungal-type protein kinase domain-containing protein</fullName>
    </recommendedName>
</protein>
<dbReference type="InterPro" id="IPR040976">
    <property type="entry name" value="Pkinase_fungal"/>
</dbReference>
<feature type="region of interest" description="Disordered" evidence="1">
    <location>
        <begin position="754"/>
        <end position="865"/>
    </location>
</feature>
<reference evidence="4" key="1">
    <citation type="submission" date="2024-04" db="EMBL/GenBank/DDBJ databases">
        <authorList>
            <person name="Shaw F."/>
            <person name="Minotto A."/>
        </authorList>
    </citation>
    <scope>NUCLEOTIDE SEQUENCE [LARGE SCALE GENOMIC DNA]</scope>
</reference>
<feature type="compositionally biased region" description="Basic and acidic residues" evidence="1">
    <location>
        <begin position="820"/>
        <end position="865"/>
    </location>
</feature>
<gene>
    <name evidence="3" type="ORF">GFSPODELE1_LOCUS10439</name>
</gene>
<evidence type="ECO:0000313" key="3">
    <source>
        <dbReference type="EMBL" id="CAL1715798.1"/>
    </source>
</evidence>
<feature type="region of interest" description="Disordered" evidence="1">
    <location>
        <begin position="252"/>
        <end position="274"/>
    </location>
</feature>
<evidence type="ECO:0000313" key="4">
    <source>
        <dbReference type="Proteomes" id="UP001497453"/>
    </source>
</evidence>
<feature type="compositionally biased region" description="Pro residues" evidence="1">
    <location>
        <begin position="256"/>
        <end position="269"/>
    </location>
</feature>
<name>A0ABP1E927_9APHY</name>
<feature type="region of interest" description="Disordered" evidence="1">
    <location>
        <begin position="1"/>
        <end position="32"/>
    </location>
</feature>
<feature type="domain" description="Fungal-type protein kinase" evidence="2">
    <location>
        <begin position="279"/>
        <end position="465"/>
    </location>
</feature>
<sequence length="865" mass="99582">MSIPQTPTRKTDPTNLAPELKNTPLGHGSSTHASSDGFHDLYQRTVHPWLFADISKHKQTTFDRMIAWMLHFSLPTELRDSVNPYRLFDQCLNKVLPICNDQDLLNHLQSYCEVEGGETARYAPFTNACNRALSLLEDVDVPHLGKGSPFKILFQRNDPNVLDGVHGNLKSKRKPDIIITSLACARRIWGEGRNIRWNTAISHCHEKPVDLQWHDVLCSWEFKRTKKVISLPSRKYGTKLCRNISCVNDVGTMDPPTKPDVPSPKPNPDQPLRTEEPPLVQLASYAAEMLCRAPAVNHCMNILVVDDVAWLWWYDRQGAIQCTGIDFLDDLPRFLVLLLVLQRFSTMDLWGFNPELDPVVVQYHSGKLPLNQTGNVSQEPFDLEIPVEGGKFKVNLDPKEKEYSRHTLVGRGTRVFQGSEGILFRDPANPEVLMNEKARHAAIKIYWPDSSRPSEQTVVQKAREAAEKIDPGLLDNLPEIYGACTLSKYETGRIRKFLELWDLDSETQERVYHSRTLNITISEWLLPLWKLPPYNFMLAWYDIVRCHFAMWIAGVKHCDPSEGNMLYREKGNKNHGVLNDWDLSSVEGLSDHKGLERTGTVPFMSLELLNRKFWRGRIRREYRHDLESFIWMLPWAVFCYEDCQRKEPPDPVRLWQTGNYEQCREKKVDFTGKMAEFIEEQRIPPQWMKIWPVVRDLMYRVHEDYHSGVKQRGQGIPQEDNTPVEVYVNLLQFIRETMDTGSIKPNDIPFPDDYLMNIPQLPNGADTETPVRGRGRGGGRGRGRGRAQAQFGGGDRGAGSTEANLDSERSTSGSRRSARIKADEEKKRQEAEKEKKRQEAEEERKHREKEERKRQAAETKKRGKK</sequence>
<proteinExistence type="predicted"/>
<dbReference type="PANTHER" id="PTHR38248">
    <property type="entry name" value="FUNK1 6"/>
    <property type="match status" value="1"/>
</dbReference>
<dbReference type="SUPFAM" id="SSF56112">
    <property type="entry name" value="Protein kinase-like (PK-like)"/>
    <property type="match status" value="1"/>
</dbReference>
<accession>A0ABP1E927</accession>
<dbReference type="PANTHER" id="PTHR38248:SF2">
    <property type="entry name" value="FUNK1 11"/>
    <property type="match status" value="1"/>
</dbReference>
<dbReference type="Pfam" id="PF17667">
    <property type="entry name" value="Pkinase_fungal"/>
    <property type="match status" value="2"/>
</dbReference>
<organism evidence="3 4">
    <name type="scientific">Somion occarium</name>
    <dbReference type="NCBI Taxonomy" id="3059160"/>
    <lineage>
        <taxon>Eukaryota</taxon>
        <taxon>Fungi</taxon>
        <taxon>Dikarya</taxon>
        <taxon>Basidiomycota</taxon>
        <taxon>Agaricomycotina</taxon>
        <taxon>Agaricomycetes</taxon>
        <taxon>Polyporales</taxon>
        <taxon>Cerrenaceae</taxon>
        <taxon>Somion</taxon>
    </lineage>
</organism>
<dbReference type="Proteomes" id="UP001497453">
    <property type="component" value="Chromosome 9"/>
</dbReference>
<evidence type="ECO:0000259" key="2">
    <source>
        <dbReference type="Pfam" id="PF17667"/>
    </source>
</evidence>
<keyword evidence="4" id="KW-1185">Reference proteome</keyword>
<evidence type="ECO:0000256" key="1">
    <source>
        <dbReference type="SAM" id="MobiDB-lite"/>
    </source>
</evidence>
<feature type="compositionally biased region" description="Basic residues" evidence="1">
    <location>
        <begin position="773"/>
        <end position="785"/>
    </location>
</feature>